<sequence length="62" mass="7285">MKRLTIANKNEVLKDEATLKDVRYISFMGYYQHFNLAICIMNMTYLKLLSLTFGLVCITYLI</sequence>
<keyword evidence="3" id="KW-1185">Reference proteome</keyword>
<protein>
    <submittedName>
        <fullName evidence="2">Uncharacterized protein</fullName>
    </submittedName>
</protein>
<keyword evidence="1" id="KW-1133">Transmembrane helix</keyword>
<proteinExistence type="predicted"/>
<keyword evidence="1" id="KW-0472">Membrane</keyword>
<reference evidence="2 3" key="1">
    <citation type="journal article" date="2024" name="Int. J. Syst. Evol. Microbiol.">
        <title>Virgibacillus tibetensis sp. nov., isolated from salt lake on the Tibetan Plateau of China.</title>
        <authorList>
            <person name="Phurbu D."/>
            <person name="Liu Z.-X."/>
            <person name="Wang R."/>
            <person name="Zheng Y.-Y."/>
            <person name="Liu H.-C."/>
            <person name="Zhou Y.-G."/>
            <person name="Yu Y.-J."/>
            <person name="Li A.-H."/>
        </authorList>
    </citation>
    <scope>NUCLEOTIDE SEQUENCE [LARGE SCALE GENOMIC DNA]</scope>
    <source>
        <strain evidence="2 3">C22-A2</strain>
    </source>
</reference>
<name>A0ABU6KJ95_9BACI</name>
<feature type="transmembrane region" description="Helical" evidence="1">
    <location>
        <begin position="34"/>
        <end position="61"/>
    </location>
</feature>
<dbReference type="EMBL" id="JARZFX010000009">
    <property type="protein sequence ID" value="MEC5424950.1"/>
    <property type="molecule type" value="Genomic_DNA"/>
</dbReference>
<comment type="caution">
    <text evidence="2">The sequence shown here is derived from an EMBL/GenBank/DDBJ whole genome shotgun (WGS) entry which is preliminary data.</text>
</comment>
<keyword evidence="1" id="KW-0812">Transmembrane</keyword>
<evidence type="ECO:0000313" key="3">
    <source>
        <dbReference type="Proteomes" id="UP001335737"/>
    </source>
</evidence>
<evidence type="ECO:0000313" key="2">
    <source>
        <dbReference type="EMBL" id="MEC5424950.1"/>
    </source>
</evidence>
<organism evidence="2 3">
    <name type="scientific">Virgibacillus tibetensis</name>
    <dbReference type="NCBI Taxonomy" id="3042313"/>
    <lineage>
        <taxon>Bacteria</taxon>
        <taxon>Bacillati</taxon>
        <taxon>Bacillota</taxon>
        <taxon>Bacilli</taxon>
        <taxon>Bacillales</taxon>
        <taxon>Bacillaceae</taxon>
        <taxon>Virgibacillus</taxon>
    </lineage>
</organism>
<dbReference type="Proteomes" id="UP001335737">
    <property type="component" value="Unassembled WGS sequence"/>
</dbReference>
<accession>A0ABU6KJ95</accession>
<gene>
    <name evidence="2" type="ORF">QGM71_15795</name>
</gene>
<evidence type="ECO:0000256" key="1">
    <source>
        <dbReference type="SAM" id="Phobius"/>
    </source>
</evidence>